<evidence type="ECO:0000313" key="1">
    <source>
        <dbReference type="EMBL" id="NHF60390.1"/>
    </source>
</evidence>
<protein>
    <submittedName>
        <fullName evidence="1">DUF2141 domain-containing protein</fullName>
    </submittedName>
</protein>
<dbReference type="Proteomes" id="UP000707206">
    <property type="component" value="Unassembled WGS sequence"/>
</dbReference>
<sequence>MAKSIFLLVLFPVLVCSQNTLTVSVKGVKSSEGNISIGLYTDAEGFLKADKIYKGLFQKAQEGTTTAVIENLPKGTYAIAVYHDENANEELDTNLLGIPKEPLGFSKGKLKTFGPPDFEECAFRLDTDQEILVTIK</sequence>
<name>A0A967E782_9FLAO</name>
<reference evidence="1" key="2">
    <citation type="submission" date="2020-03" db="EMBL/GenBank/DDBJ databases">
        <title>Flavobacteriaceae bacterium strain TP-CH-4, a member of the family Flavobacteriaceae isolated from a deep-sea seamount.</title>
        <authorList>
            <person name="Zhang D.-C."/>
        </authorList>
    </citation>
    <scope>NUCLEOTIDE SEQUENCE</scope>
    <source>
        <strain evidence="1">TP-CH-4</strain>
    </source>
</reference>
<dbReference type="EMBL" id="VIKU02000004">
    <property type="protein sequence ID" value="NHF60390.1"/>
    <property type="molecule type" value="Genomic_DNA"/>
</dbReference>
<dbReference type="InterPro" id="IPR018673">
    <property type="entry name" value="DUF2141"/>
</dbReference>
<dbReference type="AlphaFoldDB" id="A0A967E782"/>
<dbReference type="RefSeq" id="WP_152574899.1">
    <property type="nucleotide sequence ID" value="NZ_VIKU02000004.1"/>
</dbReference>
<reference evidence="1" key="1">
    <citation type="submission" date="2019-07" db="EMBL/GenBank/DDBJ databases">
        <authorList>
            <person name="De-Chao Zhang Q."/>
        </authorList>
    </citation>
    <scope>NUCLEOTIDE SEQUENCE</scope>
    <source>
        <strain evidence="1">TP-CH-4</strain>
    </source>
</reference>
<accession>A0A967E782</accession>
<evidence type="ECO:0000313" key="2">
    <source>
        <dbReference type="Proteomes" id="UP000707206"/>
    </source>
</evidence>
<dbReference type="Pfam" id="PF09912">
    <property type="entry name" value="DUF2141"/>
    <property type="match status" value="1"/>
</dbReference>
<keyword evidence="2" id="KW-1185">Reference proteome</keyword>
<organism evidence="1 2">
    <name type="scientific">Pelagihabitans pacificus</name>
    <dbReference type="NCBI Taxonomy" id="2696054"/>
    <lineage>
        <taxon>Bacteria</taxon>
        <taxon>Pseudomonadati</taxon>
        <taxon>Bacteroidota</taxon>
        <taxon>Flavobacteriia</taxon>
        <taxon>Flavobacteriales</taxon>
        <taxon>Flavobacteriaceae</taxon>
        <taxon>Pelagihabitans</taxon>
    </lineage>
</organism>
<gene>
    <name evidence="1" type="ORF">FK220_013635</name>
</gene>
<proteinExistence type="predicted"/>
<comment type="caution">
    <text evidence="1">The sequence shown here is derived from an EMBL/GenBank/DDBJ whole genome shotgun (WGS) entry which is preliminary data.</text>
</comment>